<accession>M3EQC5</accession>
<gene>
    <name evidence="1" type="ORF">SBD_6923</name>
</gene>
<dbReference type="EMBL" id="KB405096">
    <property type="protein sequence ID" value="EMF51218.1"/>
    <property type="molecule type" value="Genomic_DNA"/>
</dbReference>
<dbReference type="Proteomes" id="UP000030760">
    <property type="component" value="Unassembled WGS sequence"/>
</dbReference>
<organism evidence="1 2">
    <name type="scientific">Streptomyces bottropensis ATCC 25435</name>
    <dbReference type="NCBI Taxonomy" id="1054862"/>
    <lineage>
        <taxon>Bacteria</taxon>
        <taxon>Bacillati</taxon>
        <taxon>Actinomycetota</taxon>
        <taxon>Actinomycetes</taxon>
        <taxon>Kitasatosporales</taxon>
        <taxon>Streptomycetaceae</taxon>
        <taxon>Streptomyces</taxon>
    </lineage>
</organism>
<evidence type="ECO:0000313" key="2">
    <source>
        <dbReference type="Proteomes" id="UP000030760"/>
    </source>
</evidence>
<proteinExistence type="predicted"/>
<sequence>MQLQSNGHVVAPRGAVAVRCAVKGPMGSAKEPCFQSDPRDGVMRCRSTILNA</sequence>
<dbReference type="AlphaFoldDB" id="M3EQC5"/>
<evidence type="ECO:0000313" key="1">
    <source>
        <dbReference type="EMBL" id="EMF51218.1"/>
    </source>
</evidence>
<name>M3EQC5_9ACTN</name>
<reference evidence="2" key="1">
    <citation type="journal article" date="2013" name="Genome Announc.">
        <title>Draft Genome Sequence of Streptomyces bottropensis ATCC 25435, a Bottromycin-Producing Actinomycete.</title>
        <authorList>
            <person name="Zhang H."/>
            <person name="Zhou W."/>
            <person name="Zhuang Y."/>
            <person name="Liang X."/>
            <person name="Liu T."/>
        </authorList>
    </citation>
    <scope>NUCLEOTIDE SEQUENCE [LARGE SCALE GENOMIC DNA]</scope>
    <source>
        <strain evidence="2">ATCC 25435</strain>
    </source>
</reference>
<protein>
    <submittedName>
        <fullName evidence="1">Uncharacterized protein</fullName>
    </submittedName>
</protein>